<comment type="caution">
    <text evidence="2">The sequence shown here is derived from an EMBL/GenBank/DDBJ whole genome shotgun (WGS) entry which is preliminary data.</text>
</comment>
<gene>
    <name evidence="2" type="ORF">BLNAU_11092</name>
</gene>
<dbReference type="SUPFAM" id="SSF51126">
    <property type="entry name" value="Pectin lyase-like"/>
    <property type="match status" value="1"/>
</dbReference>
<dbReference type="Pfam" id="PF13229">
    <property type="entry name" value="Beta_helix"/>
    <property type="match status" value="1"/>
</dbReference>
<name>A0ABQ9XQZ4_9EUKA</name>
<feature type="domain" description="Right handed beta helix" evidence="1">
    <location>
        <begin position="141"/>
        <end position="312"/>
    </location>
</feature>
<dbReference type="InterPro" id="IPR011050">
    <property type="entry name" value="Pectin_lyase_fold/virulence"/>
</dbReference>
<dbReference type="InterPro" id="IPR039448">
    <property type="entry name" value="Beta_helix"/>
</dbReference>
<evidence type="ECO:0000313" key="3">
    <source>
        <dbReference type="Proteomes" id="UP001281761"/>
    </source>
</evidence>
<reference evidence="2 3" key="1">
    <citation type="journal article" date="2022" name="bioRxiv">
        <title>Genomics of Preaxostyla Flagellates Illuminates Evolutionary Transitions and the Path Towards Mitochondrial Loss.</title>
        <authorList>
            <person name="Novak L.V.F."/>
            <person name="Treitli S.C."/>
            <person name="Pyrih J."/>
            <person name="Halakuc P."/>
            <person name="Pipaliya S.V."/>
            <person name="Vacek V."/>
            <person name="Brzon O."/>
            <person name="Soukal P."/>
            <person name="Eme L."/>
            <person name="Dacks J.B."/>
            <person name="Karnkowska A."/>
            <person name="Elias M."/>
            <person name="Hampl V."/>
        </authorList>
    </citation>
    <scope>NUCLEOTIDE SEQUENCE [LARGE SCALE GENOMIC DNA]</scope>
    <source>
        <strain evidence="2">NAU3</strain>
        <tissue evidence="2">Gut</tissue>
    </source>
</reference>
<sequence length="1359" mass="145704">MRISASELAICDSCLTFGTGPLIGFGCGEDQTERGGEQAVLPWKVSTLLMQSQIMNTTNTPSDLIMEDTGRMELTQRVTRCSICSSTNHLYGTACVDMNLMGSLLSLNTSFSSCLTDTPTHLGQHFKTQQTLTQSAFFKLCTFKDCSSSTQYGGAIYLDRFGSLRIEECSFKTCQAPPSSQGGGGAVFFNASTAATFIATSSSFVGCSSESGGGSIFLFRALSTTLLNCVFIDSLSASHGGGIFINGWNAASTSSSITNCLFENCTTTRIDVSSYYSGGALYFTSTVSIQFNFVHFRGNKAHINPGYDIMFTGTPPLITSETMVGCQSTSDSPRLVVYGEAEGTDDHLPNPPTSVTHVSCVGEVIDSDTAEFALKMSEIVTGTVLVLIDNTGGSRYPTSTQAPNIGRVLSFSLDNSIESKCSVSLGESGLVQTPLTAYQVIKSSSVGSVVLSASCILDESKENAFITISGSGIPSGILSVTLSDNTILDFEFRQHQTTSKILTVPLTGDTPKFEVGEPFPIISLESKTMPSQLIVAPWQIKFSALPYPHPRLTTVEASEYDEALKTVSISLEGVSLSGINEVTLSVNGTETVTIEVVFSSSNGQLGGILFDTETPTNVNMSYNTRYEVVGLTKDGAVVTYDADLFFTTIVEPTRLVSMECGYDEAKKNALIRMTGQVLDTKKRYEIELNDSNNVKKTIEMTFDSTSKWEGSAILYSQSESVELEYGMTYSVSGFKTKGETSSHPYEDLTITIENEPSRVEGVSRVLDGEKTKMIVSLTGRELKSGMGKIGVSRGNSKWTSDTEIVLDTDGKWKTEFQVDFSESSSVLEYVSTYTLCGLDGSAFFVNEGIAITVPNPPIVSSTFSELNTTTHSSFRVVMSGFDLPASGTGSFTASFSDSAGTFVIMLSESSEWRSDWIEVSKTSAFEFNKTYTLASLIDSSSGTADHILCSGVMMTTPLGPTLAGVVDVSLTGTSLDSVSIVVKVYRIVADTFAVSVFDVDDASKELIPLSVSFSSCDLTEGVMTHSVSWDSALQYGHRYEIASMSSSTMAVSIPSKLVFEVPTPLSSFNHVSLTHNSINTFIRIQFSGKDFIGSYVVTLTSDFSFAVTTQSPASAVSEEIALGWPDSLAFNTLFTIQSIVSTSPDVNVLLTDTLTFTTPKKQDPLNLLVDGGSGETNRFCGESSRPCSSVEVAWEIVSQIEARTPTIGIVSSATLGSPIRISNGMVALISNSGSRSLTIIAAGQLEVGDSSTLKLSTLSLEIDTLTSGRTVELITVSAGSLIVSSCDVFVSTTTVLSEFNDRHPDIDVEAVSVSFGRKTERRFSLFIRQPRHSHPSIFTSVDGAEKSLLMLHRGLLSGK</sequence>
<accession>A0ABQ9XQZ4</accession>
<keyword evidence="3" id="KW-1185">Reference proteome</keyword>
<dbReference type="Proteomes" id="UP001281761">
    <property type="component" value="Unassembled WGS sequence"/>
</dbReference>
<dbReference type="PROSITE" id="PS51257">
    <property type="entry name" value="PROKAR_LIPOPROTEIN"/>
    <property type="match status" value="1"/>
</dbReference>
<evidence type="ECO:0000313" key="2">
    <source>
        <dbReference type="EMBL" id="KAK2953990.1"/>
    </source>
</evidence>
<organism evidence="2 3">
    <name type="scientific">Blattamonas nauphoetae</name>
    <dbReference type="NCBI Taxonomy" id="2049346"/>
    <lineage>
        <taxon>Eukaryota</taxon>
        <taxon>Metamonada</taxon>
        <taxon>Preaxostyla</taxon>
        <taxon>Oxymonadida</taxon>
        <taxon>Blattamonas</taxon>
    </lineage>
</organism>
<evidence type="ECO:0000259" key="1">
    <source>
        <dbReference type="Pfam" id="PF13229"/>
    </source>
</evidence>
<proteinExistence type="predicted"/>
<protein>
    <recommendedName>
        <fullName evidence="1">Right handed beta helix domain-containing protein</fullName>
    </recommendedName>
</protein>
<dbReference type="EMBL" id="JARBJD010000084">
    <property type="protein sequence ID" value="KAK2953990.1"/>
    <property type="molecule type" value="Genomic_DNA"/>
</dbReference>